<dbReference type="InterPro" id="IPR004358">
    <property type="entry name" value="Sig_transdc_His_kin-like_C"/>
</dbReference>
<dbReference type="Proteomes" id="UP000077384">
    <property type="component" value="Unassembled WGS sequence"/>
</dbReference>
<evidence type="ECO:0000313" key="9">
    <source>
        <dbReference type="Proteomes" id="UP000077384"/>
    </source>
</evidence>
<dbReference type="PANTHER" id="PTHR40448:SF1">
    <property type="entry name" value="TWO-COMPONENT SENSOR HISTIDINE KINASE"/>
    <property type="match status" value="1"/>
</dbReference>
<dbReference type="SMART" id="SM00387">
    <property type="entry name" value="HATPase_c"/>
    <property type="match status" value="1"/>
</dbReference>
<evidence type="ECO:0000256" key="6">
    <source>
        <dbReference type="SAM" id="Phobius"/>
    </source>
</evidence>
<dbReference type="RefSeq" id="WP_063600156.1">
    <property type="nucleotide sequence ID" value="NZ_LITQ01000002.1"/>
</dbReference>
<dbReference type="InterPro" id="IPR003594">
    <property type="entry name" value="HATPase_dom"/>
</dbReference>
<keyword evidence="4" id="KW-0902">Two-component regulatory system</keyword>
<comment type="caution">
    <text evidence="8">The sequence shown here is derived from an EMBL/GenBank/DDBJ whole genome shotgun (WGS) entry which is preliminary data.</text>
</comment>
<keyword evidence="3 8" id="KW-0418">Kinase</keyword>
<dbReference type="AlphaFoldDB" id="A0A166UBN6"/>
<keyword evidence="6" id="KW-0472">Membrane</keyword>
<organism evidence="8 9">
    <name type="scientific">Clostridium coskatii</name>
    <dbReference type="NCBI Taxonomy" id="1705578"/>
    <lineage>
        <taxon>Bacteria</taxon>
        <taxon>Bacillati</taxon>
        <taxon>Bacillota</taxon>
        <taxon>Clostridia</taxon>
        <taxon>Eubacteriales</taxon>
        <taxon>Clostridiaceae</taxon>
        <taxon>Clostridium</taxon>
    </lineage>
</organism>
<feature type="transmembrane region" description="Helical" evidence="6">
    <location>
        <begin position="162"/>
        <end position="184"/>
    </location>
</feature>
<dbReference type="GO" id="GO:0004673">
    <property type="term" value="F:protein histidine kinase activity"/>
    <property type="evidence" value="ECO:0007669"/>
    <property type="project" value="UniProtKB-EC"/>
</dbReference>
<dbReference type="InterPro" id="IPR036890">
    <property type="entry name" value="HATPase_C_sf"/>
</dbReference>
<dbReference type="GO" id="GO:0042802">
    <property type="term" value="F:identical protein binding"/>
    <property type="evidence" value="ECO:0007669"/>
    <property type="project" value="TreeGrafter"/>
</dbReference>
<evidence type="ECO:0000259" key="7">
    <source>
        <dbReference type="PROSITE" id="PS50109"/>
    </source>
</evidence>
<dbReference type="EMBL" id="LITQ01000002">
    <property type="protein sequence ID" value="OAA94774.1"/>
    <property type="molecule type" value="Genomic_DNA"/>
</dbReference>
<dbReference type="Gene3D" id="3.30.565.10">
    <property type="entry name" value="Histidine kinase-like ATPase, C-terminal domain"/>
    <property type="match status" value="1"/>
</dbReference>
<gene>
    <name evidence="8" type="primary">dcuS_2</name>
    <name evidence="8" type="ORF">WX73_02488</name>
</gene>
<dbReference type="Pfam" id="PF14689">
    <property type="entry name" value="SPOB_a"/>
    <property type="match status" value="1"/>
</dbReference>
<dbReference type="Pfam" id="PF02518">
    <property type="entry name" value="HATPase_c"/>
    <property type="match status" value="1"/>
</dbReference>
<keyword evidence="5" id="KW-0175">Coiled coil</keyword>
<keyword evidence="6" id="KW-1133">Transmembrane helix</keyword>
<evidence type="ECO:0000256" key="5">
    <source>
        <dbReference type="SAM" id="Coils"/>
    </source>
</evidence>
<dbReference type="PRINTS" id="PR00344">
    <property type="entry name" value="BCTRLSENSOR"/>
</dbReference>
<dbReference type="InterPro" id="IPR039506">
    <property type="entry name" value="SPOB_a"/>
</dbReference>
<keyword evidence="8" id="KW-0808">Transferase</keyword>
<dbReference type="EC" id="2.7.13.3" evidence="2"/>
<evidence type="ECO:0000256" key="3">
    <source>
        <dbReference type="ARBA" id="ARBA00022777"/>
    </source>
</evidence>
<dbReference type="Gene3D" id="1.10.287.130">
    <property type="match status" value="1"/>
</dbReference>
<feature type="coiled-coil region" evidence="5">
    <location>
        <begin position="218"/>
        <end position="245"/>
    </location>
</feature>
<evidence type="ECO:0000256" key="1">
    <source>
        <dbReference type="ARBA" id="ARBA00000085"/>
    </source>
</evidence>
<comment type="catalytic activity">
    <reaction evidence="1">
        <text>ATP + protein L-histidine = ADP + protein N-phospho-L-histidine.</text>
        <dbReference type="EC" id="2.7.13.3"/>
    </reaction>
</comment>
<dbReference type="PROSITE" id="PS50109">
    <property type="entry name" value="HIS_KIN"/>
    <property type="match status" value="1"/>
</dbReference>
<keyword evidence="6" id="KW-0812">Transmembrane</keyword>
<feature type="transmembrane region" description="Helical" evidence="6">
    <location>
        <begin position="6"/>
        <end position="25"/>
    </location>
</feature>
<dbReference type="GO" id="GO:0000160">
    <property type="term" value="P:phosphorelay signal transduction system"/>
    <property type="evidence" value="ECO:0007669"/>
    <property type="project" value="UniProtKB-KW"/>
</dbReference>
<dbReference type="InterPro" id="IPR005467">
    <property type="entry name" value="His_kinase_dom"/>
</dbReference>
<sequence length="440" mass="51273">MNNVIQEILIDIIEAFLLLGIFEALHNKKKFIIHNKIKTELFCILFVFTTYLSTFYISKIYHTLFLLIFYILLLACITKIKIFDSTVIVCLFATITLTTETFIEIIEMIIFNVNLNQIFLNNTYVLVATIISILLQIFIVTMIFKFNSYFIKLRLFQKEGAVFANLILELGAFTLFVFCVNYGIFSIKSIQIYNLIIFIIYFIFLITKFENLKEEQSLVNINAKYKVQESQIKNMEEIISIIRQEKHDFANHINVIQGLCLLNKPNTVERINDYVLKISDTMQSSFKYLDTGNDYIDGLLSIKNSYAMKNNIDFEVMIDEPFDLIKVKQDELISIISNLVDNAFEAFQSKSYTDYKEIAVSTFREHEDFCIEVADNGDVIPEDMRKKIFDKGFSTKTTKKSDHGFGLYIIKQLVEKNNGRIYVESSSEITKFLVKFKIDE</sequence>
<feature type="transmembrane region" description="Helical" evidence="6">
    <location>
        <begin position="63"/>
        <end position="80"/>
    </location>
</feature>
<feature type="domain" description="Histidine kinase" evidence="7">
    <location>
        <begin position="293"/>
        <end position="440"/>
    </location>
</feature>
<feature type="transmembrane region" description="Helical" evidence="6">
    <location>
        <begin position="190"/>
        <end position="207"/>
    </location>
</feature>
<accession>A0A166UBN6</accession>
<dbReference type="PATRIC" id="fig|1705578.3.peg.1809"/>
<dbReference type="PANTHER" id="PTHR40448">
    <property type="entry name" value="TWO-COMPONENT SENSOR HISTIDINE KINASE"/>
    <property type="match status" value="1"/>
</dbReference>
<feature type="transmembrane region" description="Helical" evidence="6">
    <location>
        <begin position="123"/>
        <end position="150"/>
    </location>
</feature>
<reference evidence="8 9" key="1">
    <citation type="journal article" date="2015" name="Biotechnol. Bioeng.">
        <title>Genome sequence and phenotypic characterization of Caulobacter segnis.</title>
        <authorList>
            <person name="Patel S."/>
            <person name="Fletcher B."/>
            <person name="Scott D.C."/>
            <person name="Ely B."/>
        </authorList>
    </citation>
    <scope>NUCLEOTIDE SEQUENCE [LARGE SCALE GENOMIC DNA]</scope>
    <source>
        <strain evidence="8 9">PS02</strain>
    </source>
</reference>
<dbReference type="SUPFAM" id="SSF55874">
    <property type="entry name" value="ATPase domain of HSP90 chaperone/DNA topoisomerase II/histidine kinase"/>
    <property type="match status" value="1"/>
</dbReference>
<protein>
    <recommendedName>
        <fullName evidence="2">histidine kinase</fullName>
        <ecNumber evidence="2">2.7.13.3</ecNumber>
    </recommendedName>
</protein>
<proteinExistence type="predicted"/>
<name>A0A166UBN6_9CLOT</name>
<evidence type="ECO:0000256" key="2">
    <source>
        <dbReference type="ARBA" id="ARBA00012438"/>
    </source>
</evidence>
<feature type="transmembrane region" description="Helical" evidence="6">
    <location>
        <begin position="87"/>
        <end position="111"/>
    </location>
</feature>
<evidence type="ECO:0000256" key="4">
    <source>
        <dbReference type="ARBA" id="ARBA00023012"/>
    </source>
</evidence>
<feature type="transmembrane region" description="Helical" evidence="6">
    <location>
        <begin position="37"/>
        <end position="57"/>
    </location>
</feature>
<evidence type="ECO:0000313" key="8">
    <source>
        <dbReference type="EMBL" id="OAA94774.1"/>
    </source>
</evidence>